<keyword evidence="3" id="KW-1185">Reference proteome</keyword>
<sequence length="158" mass="17189">MDGSTDLEFLVANQCREYMAASTAESDLELAFRLQMEEAITVSASVSPSACTSISASATAPSSATSPASASANTSYSTAAPTAANLSHALDLQSIKLDIYQQELHDAELSRIEICRVIEELRIRANDERLAREIHDMPDEECDEYSHNSADEELPFQL</sequence>
<evidence type="ECO:0000313" key="3">
    <source>
        <dbReference type="Proteomes" id="UP001412067"/>
    </source>
</evidence>
<protein>
    <submittedName>
        <fullName evidence="2">Uncharacterized protein</fullName>
    </submittedName>
</protein>
<proteinExistence type="predicted"/>
<organism evidence="2 3">
    <name type="scientific">Platanthera guangdongensis</name>
    <dbReference type="NCBI Taxonomy" id="2320717"/>
    <lineage>
        <taxon>Eukaryota</taxon>
        <taxon>Viridiplantae</taxon>
        <taxon>Streptophyta</taxon>
        <taxon>Embryophyta</taxon>
        <taxon>Tracheophyta</taxon>
        <taxon>Spermatophyta</taxon>
        <taxon>Magnoliopsida</taxon>
        <taxon>Liliopsida</taxon>
        <taxon>Asparagales</taxon>
        <taxon>Orchidaceae</taxon>
        <taxon>Orchidoideae</taxon>
        <taxon>Orchideae</taxon>
        <taxon>Orchidinae</taxon>
        <taxon>Platanthera</taxon>
    </lineage>
</organism>
<evidence type="ECO:0000313" key="2">
    <source>
        <dbReference type="EMBL" id="KAK8958830.1"/>
    </source>
</evidence>
<name>A0ABR2M4U6_9ASPA</name>
<dbReference type="Proteomes" id="UP001412067">
    <property type="component" value="Unassembled WGS sequence"/>
</dbReference>
<dbReference type="EMBL" id="JBBWWR010000012">
    <property type="protein sequence ID" value="KAK8958830.1"/>
    <property type="molecule type" value="Genomic_DNA"/>
</dbReference>
<accession>A0ABR2M4U6</accession>
<comment type="caution">
    <text evidence="2">The sequence shown here is derived from an EMBL/GenBank/DDBJ whole genome shotgun (WGS) entry which is preliminary data.</text>
</comment>
<reference evidence="2 3" key="1">
    <citation type="journal article" date="2022" name="Nat. Plants">
        <title>Genomes of leafy and leafless Platanthera orchids illuminate the evolution of mycoheterotrophy.</title>
        <authorList>
            <person name="Li M.H."/>
            <person name="Liu K.W."/>
            <person name="Li Z."/>
            <person name="Lu H.C."/>
            <person name="Ye Q.L."/>
            <person name="Zhang D."/>
            <person name="Wang J.Y."/>
            <person name="Li Y.F."/>
            <person name="Zhong Z.M."/>
            <person name="Liu X."/>
            <person name="Yu X."/>
            <person name="Liu D.K."/>
            <person name="Tu X.D."/>
            <person name="Liu B."/>
            <person name="Hao Y."/>
            <person name="Liao X.Y."/>
            <person name="Jiang Y.T."/>
            <person name="Sun W.H."/>
            <person name="Chen J."/>
            <person name="Chen Y.Q."/>
            <person name="Ai Y."/>
            <person name="Zhai J.W."/>
            <person name="Wu S.S."/>
            <person name="Zhou Z."/>
            <person name="Hsiao Y.Y."/>
            <person name="Wu W.L."/>
            <person name="Chen Y.Y."/>
            <person name="Lin Y.F."/>
            <person name="Hsu J.L."/>
            <person name="Li C.Y."/>
            <person name="Wang Z.W."/>
            <person name="Zhao X."/>
            <person name="Zhong W.Y."/>
            <person name="Ma X.K."/>
            <person name="Ma L."/>
            <person name="Huang J."/>
            <person name="Chen G.Z."/>
            <person name="Huang M.Z."/>
            <person name="Huang L."/>
            <person name="Peng D.H."/>
            <person name="Luo Y.B."/>
            <person name="Zou S.Q."/>
            <person name="Chen S.P."/>
            <person name="Lan S."/>
            <person name="Tsai W.C."/>
            <person name="Van de Peer Y."/>
            <person name="Liu Z.J."/>
        </authorList>
    </citation>
    <scope>NUCLEOTIDE SEQUENCE [LARGE SCALE GENOMIC DNA]</scope>
    <source>
        <strain evidence="2">Lor288</strain>
    </source>
</reference>
<feature type="region of interest" description="Disordered" evidence="1">
    <location>
        <begin position="137"/>
        <end position="158"/>
    </location>
</feature>
<evidence type="ECO:0000256" key="1">
    <source>
        <dbReference type="SAM" id="MobiDB-lite"/>
    </source>
</evidence>
<gene>
    <name evidence="2" type="ORF">KSP40_PGU019573</name>
</gene>
<feature type="region of interest" description="Disordered" evidence="1">
    <location>
        <begin position="57"/>
        <end position="77"/>
    </location>
</feature>